<reference evidence="1 2" key="1">
    <citation type="submission" date="2019-02" db="EMBL/GenBank/DDBJ databases">
        <title>Deep-cultivation of Planctomycetes and their phenomic and genomic characterization uncovers novel biology.</title>
        <authorList>
            <person name="Wiegand S."/>
            <person name="Jogler M."/>
            <person name="Boedeker C."/>
            <person name="Pinto D."/>
            <person name="Vollmers J."/>
            <person name="Rivas-Marin E."/>
            <person name="Kohn T."/>
            <person name="Peeters S.H."/>
            <person name="Heuer A."/>
            <person name="Rast P."/>
            <person name="Oberbeckmann S."/>
            <person name="Bunk B."/>
            <person name="Jeske O."/>
            <person name="Meyerdierks A."/>
            <person name="Storesund J.E."/>
            <person name="Kallscheuer N."/>
            <person name="Luecker S."/>
            <person name="Lage O.M."/>
            <person name="Pohl T."/>
            <person name="Merkel B.J."/>
            <person name="Hornburger P."/>
            <person name="Mueller R.-W."/>
            <person name="Bruemmer F."/>
            <person name="Labrenz M."/>
            <person name="Spormann A.M."/>
            <person name="Op den Camp H."/>
            <person name="Overmann J."/>
            <person name="Amann R."/>
            <person name="Jetten M.S.M."/>
            <person name="Mascher T."/>
            <person name="Medema M.H."/>
            <person name="Devos D.P."/>
            <person name="Kaster A.-K."/>
            <person name="Ovreas L."/>
            <person name="Rohde M."/>
            <person name="Galperin M.Y."/>
            <person name="Jogler C."/>
        </authorList>
    </citation>
    <scope>NUCLEOTIDE SEQUENCE [LARGE SCALE GENOMIC DNA]</scope>
    <source>
        <strain evidence="1 2">V22</strain>
    </source>
</reference>
<organism evidence="1 2">
    <name type="scientific">Calycomorphotria hydatis</name>
    <dbReference type="NCBI Taxonomy" id="2528027"/>
    <lineage>
        <taxon>Bacteria</taxon>
        <taxon>Pseudomonadati</taxon>
        <taxon>Planctomycetota</taxon>
        <taxon>Planctomycetia</taxon>
        <taxon>Planctomycetales</taxon>
        <taxon>Planctomycetaceae</taxon>
        <taxon>Calycomorphotria</taxon>
    </lineage>
</organism>
<dbReference type="RefSeq" id="WP_145266006.1">
    <property type="nucleotide sequence ID" value="NZ_CP036316.1"/>
</dbReference>
<keyword evidence="2" id="KW-1185">Reference proteome</keyword>
<dbReference type="SUPFAM" id="SSF49478">
    <property type="entry name" value="Cna protein B-type domain"/>
    <property type="match status" value="1"/>
</dbReference>
<gene>
    <name evidence="1" type="ORF">V22_39800</name>
</gene>
<name>A0A517TEA9_9PLAN</name>
<proteinExistence type="predicted"/>
<accession>A0A517TEA9</accession>
<dbReference type="OrthoDB" id="282582at2"/>
<dbReference type="AlphaFoldDB" id="A0A517TEA9"/>
<dbReference type="Proteomes" id="UP000319976">
    <property type="component" value="Chromosome"/>
</dbReference>
<dbReference type="PROSITE" id="PS51257">
    <property type="entry name" value="PROKAR_LIPOPROTEIN"/>
    <property type="match status" value="1"/>
</dbReference>
<evidence type="ECO:0008006" key="3">
    <source>
        <dbReference type="Google" id="ProtNLM"/>
    </source>
</evidence>
<evidence type="ECO:0000313" key="2">
    <source>
        <dbReference type="Proteomes" id="UP000319976"/>
    </source>
</evidence>
<dbReference type="KEGG" id="chya:V22_39800"/>
<dbReference type="EMBL" id="CP036316">
    <property type="protein sequence ID" value="QDT66709.1"/>
    <property type="molecule type" value="Genomic_DNA"/>
</dbReference>
<protein>
    <recommendedName>
        <fullName evidence="3">Carboxypeptidase regulatory-like domain-containing protein</fullName>
    </recommendedName>
</protein>
<evidence type="ECO:0000313" key="1">
    <source>
        <dbReference type="EMBL" id="QDT66709.1"/>
    </source>
</evidence>
<sequence length="163" mass="17273">MANYSKCSLPLILTGVVVTVFVGCGSGPGLPDDLPLLYRCEVKVTYHGEPLKDATITMIPAEGKWVGVGTTNASGTALMRTQGRHEGVPSGDYRVTVHKSEASQRENIPDPQNAVEDAKLAVASPDPQKLTSANILPTKYAEADTTDLHIVVGDTAVKTTLEL</sequence>